<comment type="caution">
    <text evidence="2">The sequence shown here is derived from an EMBL/GenBank/DDBJ whole genome shotgun (WGS) entry which is preliminary data.</text>
</comment>
<dbReference type="EMBL" id="MGEK01000039">
    <property type="protein sequence ID" value="OGL80265.1"/>
    <property type="molecule type" value="Genomic_DNA"/>
</dbReference>
<dbReference type="InterPro" id="IPR028098">
    <property type="entry name" value="Glyco_trans_4-like_N"/>
</dbReference>
<protein>
    <recommendedName>
        <fullName evidence="1">Glycosyltransferase subfamily 4-like N-terminal domain-containing protein</fullName>
    </recommendedName>
</protein>
<dbReference type="InterPro" id="IPR050194">
    <property type="entry name" value="Glycosyltransferase_grp1"/>
</dbReference>
<dbReference type="Pfam" id="PF13692">
    <property type="entry name" value="Glyco_trans_1_4"/>
    <property type="match status" value="1"/>
</dbReference>
<evidence type="ECO:0000313" key="2">
    <source>
        <dbReference type="EMBL" id="OGL80265.1"/>
    </source>
</evidence>
<dbReference type="AlphaFoldDB" id="A0A1F7UPV1"/>
<dbReference type="Gene3D" id="3.40.50.2000">
    <property type="entry name" value="Glycogen Phosphorylase B"/>
    <property type="match status" value="2"/>
</dbReference>
<evidence type="ECO:0000313" key="3">
    <source>
        <dbReference type="Proteomes" id="UP000176846"/>
    </source>
</evidence>
<dbReference type="PANTHER" id="PTHR45947">
    <property type="entry name" value="SULFOQUINOVOSYL TRANSFERASE SQD2"/>
    <property type="match status" value="1"/>
</dbReference>
<accession>A0A1F7UPV1</accession>
<gene>
    <name evidence="2" type="ORF">A2936_02770</name>
</gene>
<sequence>MKICVISAILPPYSRGGAESVAFVSMQAFSEHEVFAISAEPFGGWHSIWGRWGNLTRGKSRSLRVFRFAPINLFAIFNISKHNAIVRLLWHGLDMFNLHTYFVVRSILKREKPDLILTHNLKGLGYTVPAAIQHSKNKTHRPLWFHTVHDLGALHPTGLKIYGQENSFTQKMLLVSVYARLNAWLFGSPDVIISPSEFLLKEYQDKGFFPKSKTAIIRNPVISEIVSLSTKQPPPPFNFLYLGQMEVYKGVRLLLEVWKKFSATHKDAELVIAGDGSLKLEVEKAAKTLRNVRYVGFVDVVQKDEILSAVHYLVLPSLAYENSPTSIGESFVAGVPVIASRIGGIPELIKSGVNGFLFTPADLSALLAAMEEAVSVDYRQLQEGARKSAPIFSTEQYHDEVMKVYQSLIN</sequence>
<reference evidence="2 3" key="1">
    <citation type="journal article" date="2016" name="Nat. Commun.">
        <title>Thousands of microbial genomes shed light on interconnected biogeochemical processes in an aquifer system.</title>
        <authorList>
            <person name="Anantharaman K."/>
            <person name="Brown C.T."/>
            <person name="Hug L.A."/>
            <person name="Sharon I."/>
            <person name="Castelle C.J."/>
            <person name="Probst A.J."/>
            <person name="Thomas B.C."/>
            <person name="Singh A."/>
            <person name="Wilkins M.J."/>
            <person name="Karaoz U."/>
            <person name="Brodie E.L."/>
            <person name="Williams K.H."/>
            <person name="Hubbard S.S."/>
            <person name="Banfield J.F."/>
        </authorList>
    </citation>
    <scope>NUCLEOTIDE SEQUENCE [LARGE SCALE GENOMIC DNA]</scope>
</reference>
<dbReference type="Proteomes" id="UP000176846">
    <property type="component" value="Unassembled WGS sequence"/>
</dbReference>
<proteinExistence type="predicted"/>
<feature type="domain" description="Glycosyltransferase subfamily 4-like N-terminal" evidence="1">
    <location>
        <begin position="90"/>
        <end position="221"/>
    </location>
</feature>
<name>A0A1F7UPV1_9BACT</name>
<evidence type="ECO:0000259" key="1">
    <source>
        <dbReference type="Pfam" id="PF13439"/>
    </source>
</evidence>
<organism evidence="2 3">
    <name type="scientific">Candidatus Uhrbacteria bacterium RIFCSPLOWO2_01_FULL_47_25</name>
    <dbReference type="NCBI Taxonomy" id="1802402"/>
    <lineage>
        <taxon>Bacteria</taxon>
        <taxon>Candidatus Uhriibacteriota</taxon>
    </lineage>
</organism>
<dbReference type="PANTHER" id="PTHR45947:SF13">
    <property type="entry name" value="TRANSFERASE"/>
    <property type="match status" value="1"/>
</dbReference>
<dbReference type="GO" id="GO:0016757">
    <property type="term" value="F:glycosyltransferase activity"/>
    <property type="evidence" value="ECO:0007669"/>
    <property type="project" value="TreeGrafter"/>
</dbReference>
<dbReference type="Pfam" id="PF13439">
    <property type="entry name" value="Glyco_transf_4"/>
    <property type="match status" value="1"/>
</dbReference>
<dbReference type="SUPFAM" id="SSF53756">
    <property type="entry name" value="UDP-Glycosyltransferase/glycogen phosphorylase"/>
    <property type="match status" value="1"/>
</dbReference>